<protein>
    <submittedName>
        <fullName evidence="1">Uncharacterized protein</fullName>
    </submittedName>
</protein>
<evidence type="ECO:0000313" key="2">
    <source>
        <dbReference type="Proteomes" id="UP000623467"/>
    </source>
</evidence>
<comment type="caution">
    <text evidence="1">The sequence shown here is derived from an EMBL/GenBank/DDBJ whole genome shotgun (WGS) entry which is preliminary data.</text>
</comment>
<name>A0A8H7CNK5_9AGAR</name>
<accession>A0A8H7CNK5</accession>
<proteinExistence type="predicted"/>
<reference evidence="1" key="1">
    <citation type="submission" date="2020-05" db="EMBL/GenBank/DDBJ databases">
        <title>Mycena genomes resolve the evolution of fungal bioluminescence.</title>
        <authorList>
            <person name="Tsai I.J."/>
        </authorList>
    </citation>
    <scope>NUCLEOTIDE SEQUENCE</scope>
    <source>
        <strain evidence="1">160909Yilan</strain>
    </source>
</reference>
<organism evidence="1 2">
    <name type="scientific">Mycena sanguinolenta</name>
    <dbReference type="NCBI Taxonomy" id="230812"/>
    <lineage>
        <taxon>Eukaryota</taxon>
        <taxon>Fungi</taxon>
        <taxon>Dikarya</taxon>
        <taxon>Basidiomycota</taxon>
        <taxon>Agaricomycotina</taxon>
        <taxon>Agaricomycetes</taxon>
        <taxon>Agaricomycetidae</taxon>
        <taxon>Agaricales</taxon>
        <taxon>Marasmiineae</taxon>
        <taxon>Mycenaceae</taxon>
        <taxon>Mycena</taxon>
    </lineage>
</organism>
<dbReference type="OrthoDB" id="5600212at2759"/>
<dbReference type="EMBL" id="JACAZH010000021">
    <property type="protein sequence ID" value="KAF7344380.1"/>
    <property type="molecule type" value="Genomic_DNA"/>
</dbReference>
<dbReference type="Proteomes" id="UP000623467">
    <property type="component" value="Unassembled WGS sequence"/>
</dbReference>
<sequence>MRCAEPVQGRYHCAAAASLALGARLHLTGSPPQNSQSYPSFPMPASTTSVVANVEVHAFETVVILSNCWVAADGTPPPIPCGVLFDTPRLHGGPSLQRLLSGADITGLSSVAVLAKAGTLLRRIIWFTGSNESAPDLVMFSSLERRLLAFRAQLPPLPGDQVLILTHAHTDLALLRLHAPYSSTWEHSRSQALAACARIIEGIKGLQRIKPRYIDPVFGPIYWTIANVYISEITLASQRAPEFNFPNNAPNMHAELSQLRAWLTWLAPHSPIFDRCLVDITMAVDKFSH</sequence>
<dbReference type="AlphaFoldDB" id="A0A8H7CNK5"/>
<keyword evidence="2" id="KW-1185">Reference proteome</keyword>
<dbReference type="CDD" id="cd12148">
    <property type="entry name" value="fungal_TF_MHR"/>
    <property type="match status" value="1"/>
</dbReference>
<gene>
    <name evidence="1" type="ORF">MSAN_01919100</name>
</gene>
<evidence type="ECO:0000313" key="1">
    <source>
        <dbReference type="EMBL" id="KAF7344380.1"/>
    </source>
</evidence>